<feature type="transmembrane region" description="Helical" evidence="2">
    <location>
        <begin position="178"/>
        <end position="195"/>
    </location>
</feature>
<dbReference type="EMBL" id="JAVREH010000010">
    <property type="protein sequence ID" value="MDT0261730.1"/>
    <property type="molecule type" value="Genomic_DNA"/>
</dbReference>
<dbReference type="Proteomes" id="UP001183176">
    <property type="component" value="Unassembled WGS sequence"/>
</dbReference>
<sequence length="227" mass="23679">MTGMTCDGYREAASGRLDGEPIGMSASALDAHLASCTQCAGWLQTAIRAGRGLRITGVTPPDLSEAILQRVVLPATRLSRRRWRVRIALAGVGLVQWALAMPALFGDNVAMRGAMAMGAHAAHESAAWNLAMGASFLAVAVKPVRAIGTLPILATFVGVLALLSIPDVLSGAVEGARLASHAGIVVGLVLVALMSRSERLPGPAEDAGIDKRGPRWISRPRRHRGAA</sequence>
<name>A0ABU2J9R6_9ACTN</name>
<feature type="compositionally biased region" description="Basic residues" evidence="1">
    <location>
        <begin position="218"/>
        <end position="227"/>
    </location>
</feature>
<feature type="transmembrane region" description="Helical" evidence="2">
    <location>
        <begin position="87"/>
        <end position="105"/>
    </location>
</feature>
<evidence type="ECO:0000256" key="1">
    <source>
        <dbReference type="SAM" id="MobiDB-lite"/>
    </source>
</evidence>
<protein>
    <recommendedName>
        <fullName evidence="5">Zinc-finger domain-containing protein</fullName>
    </recommendedName>
</protein>
<organism evidence="3 4">
    <name type="scientific">Jatrophihabitans lederbergiae</name>
    <dbReference type="NCBI Taxonomy" id="3075547"/>
    <lineage>
        <taxon>Bacteria</taxon>
        <taxon>Bacillati</taxon>
        <taxon>Actinomycetota</taxon>
        <taxon>Actinomycetes</taxon>
        <taxon>Jatrophihabitantales</taxon>
        <taxon>Jatrophihabitantaceae</taxon>
        <taxon>Jatrophihabitans</taxon>
    </lineage>
</organism>
<feature type="transmembrane region" description="Helical" evidence="2">
    <location>
        <begin position="125"/>
        <end position="141"/>
    </location>
</feature>
<gene>
    <name evidence="3" type="ORF">RM423_10020</name>
</gene>
<comment type="caution">
    <text evidence="3">The sequence shown here is derived from an EMBL/GenBank/DDBJ whole genome shotgun (WGS) entry which is preliminary data.</text>
</comment>
<evidence type="ECO:0000313" key="4">
    <source>
        <dbReference type="Proteomes" id="UP001183176"/>
    </source>
</evidence>
<evidence type="ECO:0008006" key="5">
    <source>
        <dbReference type="Google" id="ProtNLM"/>
    </source>
</evidence>
<accession>A0ABU2J9R6</accession>
<proteinExistence type="predicted"/>
<reference evidence="4" key="1">
    <citation type="submission" date="2023-07" db="EMBL/GenBank/DDBJ databases">
        <title>30 novel species of actinomycetes from the DSMZ collection.</title>
        <authorList>
            <person name="Nouioui I."/>
        </authorList>
    </citation>
    <scope>NUCLEOTIDE SEQUENCE [LARGE SCALE GENOMIC DNA]</scope>
    <source>
        <strain evidence="4">DSM 44399</strain>
    </source>
</reference>
<feature type="region of interest" description="Disordered" evidence="1">
    <location>
        <begin position="201"/>
        <end position="227"/>
    </location>
</feature>
<evidence type="ECO:0000313" key="3">
    <source>
        <dbReference type="EMBL" id="MDT0261730.1"/>
    </source>
</evidence>
<keyword evidence="4" id="KW-1185">Reference proteome</keyword>
<dbReference type="RefSeq" id="WP_311422884.1">
    <property type="nucleotide sequence ID" value="NZ_JAVREH010000010.1"/>
</dbReference>
<feature type="transmembrane region" description="Helical" evidence="2">
    <location>
        <begin position="148"/>
        <end position="166"/>
    </location>
</feature>
<evidence type="ECO:0000256" key="2">
    <source>
        <dbReference type="SAM" id="Phobius"/>
    </source>
</evidence>
<keyword evidence="2" id="KW-1133">Transmembrane helix</keyword>
<keyword evidence="2" id="KW-0472">Membrane</keyword>
<keyword evidence="2" id="KW-0812">Transmembrane</keyword>